<dbReference type="AlphaFoldDB" id="A0AAD6TVZ7"/>
<gene>
    <name evidence="1" type="ORF">B0H15DRAFT_854422</name>
</gene>
<feature type="non-terminal residue" evidence="1">
    <location>
        <position position="1"/>
    </location>
</feature>
<dbReference type="Proteomes" id="UP001222325">
    <property type="component" value="Unassembled WGS sequence"/>
</dbReference>
<name>A0AAD6TVZ7_9AGAR</name>
<dbReference type="SUPFAM" id="SSF52058">
    <property type="entry name" value="L domain-like"/>
    <property type="match status" value="1"/>
</dbReference>
<proteinExistence type="predicted"/>
<evidence type="ECO:0000313" key="1">
    <source>
        <dbReference type="EMBL" id="KAJ7081611.1"/>
    </source>
</evidence>
<keyword evidence="2" id="KW-1185">Reference proteome</keyword>
<accession>A0AAD6TVZ7</accession>
<dbReference type="EMBL" id="JARJCN010000049">
    <property type="protein sequence ID" value="KAJ7081611.1"/>
    <property type="molecule type" value="Genomic_DNA"/>
</dbReference>
<reference evidence="1" key="1">
    <citation type="submission" date="2023-03" db="EMBL/GenBank/DDBJ databases">
        <title>Massive genome expansion in bonnet fungi (Mycena s.s.) driven by repeated elements and novel gene families across ecological guilds.</title>
        <authorList>
            <consortium name="Lawrence Berkeley National Laboratory"/>
            <person name="Harder C.B."/>
            <person name="Miyauchi S."/>
            <person name="Viragh M."/>
            <person name="Kuo A."/>
            <person name="Thoen E."/>
            <person name="Andreopoulos B."/>
            <person name="Lu D."/>
            <person name="Skrede I."/>
            <person name="Drula E."/>
            <person name="Henrissat B."/>
            <person name="Morin E."/>
            <person name="Kohler A."/>
            <person name="Barry K."/>
            <person name="LaButti K."/>
            <person name="Morin E."/>
            <person name="Salamov A."/>
            <person name="Lipzen A."/>
            <person name="Mereny Z."/>
            <person name="Hegedus B."/>
            <person name="Baldrian P."/>
            <person name="Stursova M."/>
            <person name="Weitz H."/>
            <person name="Taylor A."/>
            <person name="Grigoriev I.V."/>
            <person name="Nagy L.G."/>
            <person name="Martin F."/>
            <person name="Kauserud H."/>
        </authorList>
    </citation>
    <scope>NUCLEOTIDE SEQUENCE</scope>
    <source>
        <strain evidence="1">CBHHK173m</strain>
    </source>
</reference>
<organism evidence="1 2">
    <name type="scientific">Mycena belliarum</name>
    <dbReference type="NCBI Taxonomy" id="1033014"/>
    <lineage>
        <taxon>Eukaryota</taxon>
        <taxon>Fungi</taxon>
        <taxon>Dikarya</taxon>
        <taxon>Basidiomycota</taxon>
        <taxon>Agaricomycotina</taxon>
        <taxon>Agaricomycetes</taxon>
        <taxon>Agaricomycetidae</taxon>
        <taxon>Agaricales</taxon>
        <taxon>Marasmiineae</taxon>
        <taxon>Mycenaceae</taxon>
        <taxon>Mycena</taxon>
    </lineage>
</organism>
<sequence>MQTHIPDEILHDILSPAFWVPDEAFSVSATSSDSPFNSVVESSSAFLLVSKAWLRVGTPLLYHDVILRSKAQAQALASALGSNPDLGRFIRKLRVEGGYAISMHKILKHSKNITDLALAPAFSRSDNACGLCRGLPLIDPVRVVLHHRDNIYARIELNRNLADVLGDCIRKWKNLTVFDISHDLLKLYAEGQSYVDAISNALKNAPGLQTLVITDPEGDLYKKALVPKYISTVAENTSLRHIKSRPLPPDNFAESGFYQALLRDVRLKKLFELPPSQPPFIYPAALSADPILEDRIWSRVLLHAFYHTDPSLHYSEYSLYDAYTGFSLRWRSLRLLLVSKTFARLGMAHLYRNAIVRKSQTNELALRLAQQPSLGQLVRHLSLELPGGDQSFNFLDVVLRTTMLTTLDCEGSTVTWEAFTDMCNATGSSIHTLRLPVAKPAGSVSPSVFALLPRIRSLIWDSKAVFKTVHNLLSTTMFDTLVNLSINVCDQSFLILLSRMELPSLRRATFSAKSTGGTAFFKKHGGKLSHLTVSISQLDSGEVLFRHCPSIRYLGISCGEVGTPHELSISANHARVECMAFRYVDRHVLKRAQVRKFEAFFAHLTRARFPALHEVEHPDCDWPTKQREIHECAWITLAESLLKHDIHLVDEDGVGWKRPRARLQYTKKISNKSRY</sequence>
<protein>
    <submittedName>
        <fullName evidence="1">Uncharacterized protein</fullName>
    </submittedName>
</protein>
<evidence type="ECO:0000313" key="2">
    <source>
        <dbReference type="Proteomes" id="UP001222325"/>
    </source>
</evidence>
<comment type="caution">
    <text evidence="1">The sequence shown here is derived from an EMBL/GenBank/DDBJ whole genome shotgun (WGS) entry which is preliminary data.</text>
</comment>